<dbReference type="InterPro" id="IPR013120">
    <property type="entry name" value="FAR_NAD-bd"/>
</dbReference>
<evidence type="ECO:0000256" key="9">
    <source>
        <dbReference type="PIRSR" id="PIRSR625650-3"/>
    </source>
</evidence>
<dbReference type="Pfam" id="PF01565">
    <property type="entry name" value="FAD_binding_4"/>
    <property type="match status" value="1"/>
</dbReference>
<evidence type="ECO:0000256" key="3">
    <source>
        <dbReference type="ARBA" id="ARBA00012385"/>
    </source>
</evidence>
<dbReference type="Gene3D" id="3.30.465.10">
    <property type="match status" value="1"/>
</dbReference>
<comment type="pathway">
    <text evidence="1">Glycerolipid metabolism; ether lipid biosynthesis.</text>
</comment>
<dbReference type="InterPro" id="IPR036318">
    <property type="entry name" value="FAD-bd_PCMH-like_sf"/>
</dbReference>
<dbReference type="InterPro" id="IPR036291">
    <property type="entry name" value="NAD(P)-bd_dom_sf"/>
</dbReference>
<evidence type="ECO:0000256" key="6">
    <source>
        <dbReference type="ARBA" id="ARBA00031574"/>
    </source>
</evidence>
<dbReference type="SUPFAM" id="SSF47027">
    <property type="entry name" value="Acyl-CoA binding protein"/>
    <property type="match status" value="1"/>
</dbReference>
<dbReference type="Pfam" id="PF00887">
    <property type="entry name" value="ACBP"/>
    <property type="match status" value="1"/>
</dbReference>
<evidence type="ECO:0000256" key="7">
    <source>
        <dbReference type="PIRSR" id="PIRSR625650-1"/>
    </source>
</evidence>
<dbReference type="InterPro" id="IPR000582">
    <property type="entry name" value="Acyl-CoA-binding_protein"/>
</dbReference>
<feature type="domain" description="ACB" evidence="11">
    <location>
        <begin position="1"/>
        <end position="113"/>
    </location>
</feature>
<feature type="binding site" evidence="9">
    <location>
        <begin position="1976"/>
        <end position="1979"/>
    </location>
    <ligand>
        <name>FAD</name>
        <dbReference type="ChEBI" id="CHEBI:57692"/>
    </ligand>
</feature>
<dbReference type="InterPro" id="IPR015424">
    <property type="entry name" value="PyrdxlP-dep_Trfase"/>
</dbReference>
<organism evidence="13 14">
    <name type="scientific">Cyclotella atomus</name>
    <dbReference type="NCBI Taxonomy" id="382360"/>
    <lineage>
        <taxon>Eukaryota</taxon>
        <taxon>Sar</taxon>
        <taxon>Stramenopiles</taxon>
        <taxon>Ochrophyta</taxon>
        <taxon>Bacillariophyta</taxon>
        <taxon>Coscinodiscophyceae</taxon>
        <taxon>Thalassiosirophycidae</taxon>
        <taxon>Stephanodiscales</taxon>
        <taxon>Stephanodiscaceae</taxon>
        <taxon>Cyclotella</taxon>
    </lineage>
</organism>
<sequence>MSDTNTNTTTTKQKIIQTTFHTISNLIRTSPPVDDEGNKIHVSDSTRLKLYGYYKVATSTSTALSETTRPSIFDPVGRAKYDAWLQCSQECDGLEAMRGYVEFAAGQNESVVGRECEKLYREMLRQLAEVTCDGKEGQDDKRVLDAESSQEMNRNAAKGAAAEVQKETTSKSTSFAQYILSYLPTPLLPRGQLDISFLDLFYAIYQCLHHAIYHMFFNGPIYNVTARIMSSIVITLINVFFGRFHPNQRGKWFETEIIASVKKMENDTQTDLNSEVVVGLSVRSLLDLYLSVRSFPAGSDVIVVPGISIQGMVDVLEYNDLTLIPVDIPESSDDATEFGVCNAKWGIDSKAVKAAVSDKTVAILVVHPFGAMIADDSMMKQLRDVADAHSIEIWEDCAQCFTGKSTGSRHANVSFVSFGPIKTCTALGGGLAVLRNGGQIKQSHVVMEMAESMKRMQESIYPQQSTFAFFKRVAKCIVFHLLSYSLLSCGAIKSVIEFIGLDYNKFVVSALRGFSARNTKELMKQLRRRPCPALLALLYRRLKYSHVTNRTSMARKKRCDAFEKRLSEMQGEMVIPRHMDGSAMNGWIYPILVKDPVHVSKALLNVGIDAPCGLTQLKPIKSNCPRICAVFDHILYLPVTNNNFNADDEIRLIRAVKELDVSKEQTVLQKRRPIAEKEHVATALIAILFQWYFIDLHHPSFRMMLSFAYGSVLTSLCVLTSLILLSRYMGPIYLQSSNTFAKYCDMLFKSPFDHEHVNEAKDTKYAAFQQSATVLNLESTKIPHVQFDGEASRMCLLTGATGFIGSLLLRELLLHRNALRLDGVAVIVRSKRGKSAIDRVKGLLSQAMFDFLSEEEKSSIVHVVEGDVTLPNCGLAQQQLVSIRDWNISHVFHCAAAVSFQQPLEQAAVSNITSSLQMQQFTKNLRNKTAKFVYISTAFVHGGKTGTRSRPLPETLFSLDPYNPFELYKSMLGSQSYASSAMNELGFPNTYTFSKCICEHLLQADRSVNTMIIRPSIVGPSAKEPFEGWAGEKPSTIVAAACLYLKFPYNMWCFGKEFVPFVPADVVCRFVISKAFTTSKRSSDEYSAAFAEEKKEVSLDEQNIEMYQHMVISTVAWDVSSSAQSSFSWVGYAFAITHLGSVCGHVNRVVAYAGLLLSTKIFPWFNFKYTTFHRLHSIFVRGSFDMILNICEWINAQSSITRYLKALSPLLDLPMLFFLFANQNFYFQSDLSAPSDFNGERYMFSCVVAAHKFILAFEERRPNQLISKTNLRACSVSKTTAIVAAGSNHNNYFSDLLWALTQPTGNIFIRTGGWALTKIFRLTTTQIEVDASSFVELARTLSKSHTEPQPHVIIAPTHRSFYDFLIISYICFSYPEFGIEVPFIAAADDFRNIPIVGWLARGAQAFFIKRGGKGIDPDLRRELDRIPSSTKTPTFIEVFIEGKRSRYRTFSTPKTGFLRCLAETSHTYLVLPVTINYEALPDEMSLMEQANYGCGKPISPMSLNSLMHWLYRAYTRDISIGRVNVSASGVLDMPDSSAIGSFCYEIQRCQQSRILVSDYHVKAASESLSIPYEVIAGALADLHVTVWPLFGEELSKLGVPRFRDLQWAAMLHFVRVFAPFLSTSHPTWASWLSPSRSELQYADGTSDNIDIVVKNLAEHFDAADSAVEDVVSRLQLNGFANPDENHIAQYLTDTSKLPLFLTRVAVRMRWSFASDESLRQAINAERTGPLFDQSSLISNPDVESWGKWGYQDSYFVLHVGSNGSKDVVMKGNRYSISGKKLTKLAPFVEEQMQVKINPNDQTFPDAKYNHTPATALGDDIYEIVSLFDEIQVSIEPQVLARHAAGHTQEDMYSLRSGFLQFRLPDLVVWPTSIDDLKKVVSLATARDMCLIPFGGGTNVTHATHCPDKSIDPRPMISVDMKSMNQVIWVNKEDGLAHVEAGITGRELIEHMEKLGLTIGHEPDSYEFSTLGGWIATKASGMKQNRYGNIEDIVKEVTVLGANGIVSNVHAADKVSHGRVSAGVDFKSIMLGSEGGLGIIVSAVIKVWPIAEKVSYESVLLPDFDAGLSFVKTISKMRTLKPASVRLLDNDQFRLGQALKPESSRFEYVKSVIAKQIGFMYGRLSDKSVVCATITFEGSHLEVEMQKKIVRDAASSHCGILAGPSVGKAGYDLTFAIAYLRDFALNYNMLGESFETFVPWSKLKHLVDKTKQRIRTEHRKRSLPGVPFICSRVTQLYDEGACVYFYFCMNIRGVSDPSKTFSSIEVCARQEIIAAGGSLSHHHGIGKLRAPFVRQIYSNEYVNSMVAIKNALDPNNVFGARNGVLANI</sequence>
<feature type="domain" description="FAD-binding PCMH-type" evidence="12">
    <location>
        <begin position="1860"/>
        <end position="2049"/>
    </location>
</feature>
<reference evidence="13 14" key="1">
    <citation type="submission" date="2024-10" db="EMBL/GenBank/DDBJ databases">
        <title>Updated reference genomes for cyclostephanoid diatoms.</title>
        <authorList>
            <person name="Roberts W.R."/>
            <person name="Alverson A.J."/>
        </authorList>
    </citation>
    <scope>NUCLEOTIDE SEQUENCE [LARGE SCALE GENOMIC DNA]</scope>
    <source>
        <strain evidence="13 14">AJA010-31</strain>
    </source>
</reference>
<dbReference type="InterPro" id="IPR016171">
    <property type="entry name" value="Vanillyl_alc_oxidase_C-sub2"/>
</dbReference>
<dbReference type="InterPro" id="IPR016164">
    <property type="entry name" value="FAD-linked_Oxase-like_C"/>
</dbReference>
<evidence type="ECO:0000259" key="11">
    <source>
        <dbReference type="PROSITE" id="PS51228"/>
    </source>
</evidence>
<dbReference type="InterPro" id="IPR016166">
    <property type="entry name" value="FAD-bd_PCMH"/>
</dbReference>
<dbReference type="PANTHER" id="PTHR46568:SF1">
    <property type="entry name" value="ALKYLDIHYDROXYACETONEPHOSPHATE SYNTHASE, PEROXISOMAL"/>
    <property type="match status" value="1"/>
</dbReference>
<dbReference type="Gene3D" id="3.40.640.10">
    <property type="entry name" value="Type I PLP-dependent aspartate aminotransferase-like (Major domain)"/>
    <property type="match status" value="1"/>
</dbReference>
<keyword evidence="4" id="KW-0285">Flavoprotein</keyword>
<dbReference type="Gene3D" id="3.30.70.3450">
    <property type="match status" value="1"/>
</dbReference>
<dbReference type="Gene3D" id="3.30.160.650">
    <property type="match status" value="1"/>
</dbReference>
<dbReference type="InterPro" id="IPR000653">
    <property type="entry name" value="DegT/StrS_aminotransferase"/>
</dbReference>
<comment type="cofactor">
    <cofactor evidence="9">
        <name>FAD</name>
        <dbReference type="ChEBI" id="CHEBI:57692"/>
    </cofactor>
</comment>
<evidence type="ECO:0000256" key="8">
    <source>
        <dbReference type="PIRSR" id="PIRSR625650-2"/>
    </source>
</evidence>
<feature type="active site" description="Proton donor/acceptor" evidence="7">
    <location>
        <position position="2243"/>
    </location>
</feature>
<feature type="binding site" evidence="8">
    <location>
        <position position="2180"/>
    </location>
    <ligand>
        <name>substrate</name>
    </ligand>
</feature>
<dbReference type="GO" id="GO:0005777">
    <property type="term" value="C:peroxisome"/>
    <property type="evidence" value="ECO:0007669"/>
    <property type="project" value="UniProtKB-ARBA"/>
</dbReference>
<dbReference type="EC" id="2.5.1.26" evidence="3"/>
<comment type="similarity">
    <text evidence="2">Belongs to the FAD-binding oxidoreductase/transferase type 4 family.</text>
</comment>
<evidence type="ECO:0000256" key="10">
    <source>
        <dbReference type="PIRSR" id="PIRSR625650-4"/>
    </source>
</evidence>
<dbReference type="InterPro" id="IPR025650">
    <property type="entry name" value="Alkyl-DHAP_Synthase"/>
</dbReference>
<evidence type="ECO:0000256" key="1">
    <source>
        <dbReference type="ARBA" id="ARBA00004670"/>
    </source>
</evidence>
<accession>A0ABD3QZF0</accession>
<dbReference type="Gene3D" id="3.40.50.720">
    <property type="entry name" value="NAD(P)-binding Rossmann-like Domain"/>
    <property type="match status" value="1"/>
</dbReference>
<proteinExistence type="inferred from homology"/>
<dbReference type="GO" id="GO:0008609">
    <property type="term" value="F:alkylglycerone-phosphate synthase activity"/>
    <property type="evidence" value="ECO:0007669"/>
    <property type="project" value="UniProtKB-EC"/>
</dbReference>
<dbReference type="PROSITE" id="PS51228">
    <property type="entry name" value="ACB_2"/>
    <property type="match status" value="1"/>
</dbReference>
<evidence type="ECO:0000313" key="13">
    <source>
        <dbReference type="EMBL" id="KAL3804981.1"/>
    </source>
</evidence>
<dbReference type="EMBL" id="JALLPJ020000016">
    <property type="protein sequence ID" value="KAL3804981.1"/>
    <property type="molecule type" value="Genomic_DNA"/>
</dbReference>
<dbReference type="InterPro" id="IPR014352">
    <property type="entry name" value="FERM/acyl-CoA-bd_prot_sf"/>
</dbReference>
<protein>
    <recommendedName>
        <fullName evidence="3">alkylglycerone-phosphate synthase</fullName>
        <ecNumber evidence="3">2.5.1.26</ecNumber>
    </recommendedName>
    <alternativeName>
        <fullName evidence="6">Alkylglycerone-phosphate synthase</fullName>
    </alternativeName>
</protein>
<dbReference type="SUPFAM" id="SSF51735">
    <property type="entry name" value="NAD(P)-binding Rossmann-fold domains"/>
    <property type="match status" value="1"/>
</dbReference>
<dbReference type="InterPro" id="IPR016169">
    <property type="entry name" value="FAD-bd_PCMH_sub2"/>
</dbReference>
<evidence type="ECO:0000259" key="12">
    <source>
        <dbReference type="PROSITE" id="PS51387"/>
    </source>
</evidence>
<dbReference type="InterPro" id="IPR002123">
    <property type="entry name" value="Plipid/glycerol_acylTrfase"/>
</dbReference>
<dbReference type="Pfam" id="PF01041">
    <property type="entry name" value="DegT_DnrJ_EryC1"/>
    <property type="match status" value="1"/>
</dbReference>
<dbReference type="SUPFAM" id="SSF69593">
    <property type="entry name" value="Glycerol-3-phosphate (1)-acyltransferase"/>
    <property type="match status" value="1"/>
</dbReference>
<dbReference type="SUPFAM" id="SSF55103">
    <property type="entry name" value="FAD-linked oxidases, C-terminal domain"/>
    <property type="match status" value="1"/>
</dbReference>
<gene>
    <name evidence="13" type="ORF">ACHAWO_001839</name>
</gene>
<dbReference type="InterPro" id="IPR004113">
    <property type="entry name" value="FAD-bd_oxidored_4_C"/>
</dbReference>
<dbReference type="PANTHER" id="PTHR46568">
    <property type="entry name" value="ALKYLDIHYDROXYACETONEPHOSPHATE SYNTHASE, PEROXISOMAL"/>
    <property type="match status" value="1"/>
</dbReference>
<evidence type="ECO:0000256" key="4">
    <source>
        <dbReference type="ARBA" id="ARBA00022630"/>
    </source>
</evidence>
<feature type="site" description="Important for enzyme activity" evidence="10">
    <location>
        <position position="2085"/>
    </location>
</feature>
<comment type="caution">
    <text evidence="13">The sequence shown here is derived from an EMBL/GenBank/DDBJ whole genome shotgun (WGS) entry which is preliminary data.</text>
</comment>
<dbReference type="Pfam" id="PF07993">
    <property type="entry name" value="NAD_binding_4"/>
    <property type="match status" value="1"/>
</dbReference>
<dbReference type="Pfam" id="PF02913">
    <property type="entry name" value="FAD-oxidase_C"/>
    <property type="match status" value="1"/>
</dbReference>
<keyword evidence="14" id="KW-1185">Reference proteome</keyword>
<feature type="binding site" evidence="9">
    <location>
        <begin position="1963"/>
        <end position="1969"/>
    </location>
    <ligand>
        <name>FAD</name>
        <dbReference type="ChEBI" id="CHEBI:57692"/>
    </ligand>
</feature>
<evidence type="ECO:0000256" key="2">
    <source>
        <dbReference type="ARBA" id="ARBA00008000"/>
    </source>
</evidence>
<dbReference type="PROSITE" id="PS51387">
    <property type="entry name" value="FAD_PCMH"/>
    <property type="match status" value="1"/>
</dbReference>
<dbReference type="Pfam" id="PF01553">
    <property type="entry name" value="Acyltransferase"/>
    <property type="match status" value="1"/>
</dbReference>
<keyword evidence="5 9" id="KW-0274">FAD</keyword>
<feature type="binding site" evidence="9">
    <location>
        <begin position="2033"/>
        <end position="2039"/>
    </location>
    <ligand>
        <name>FAD</name>
        <dbReference type="ChEBI" id="CHEBI:57692"/>
    </ligand>
</feature>
<dbReference type="Gene3D" id="3.30.300.330">
    <property type="match status" value="1"/>
</dbReference>
<dbReference type="InterPro" id="IPR016167">
    <property type="entry name" value="FAD-bd_PCMH_sub1"/>
</dbReference>
<dbReference type="Gene3D" id="1.20.80.10">
    <property type="match status" value="1"/>
</dbReference>
<dbReference type="InterPro" id="IPR035984">
    <property type="entry name" value="Acyl-CoA-binding_sf"/>
</dbReference>
<evidence type="ECO:0000256" key="5">
    <source>
        <dbReference type="ARBA" id="ARBA00022827"/>
    </source>
</evidence>
<dbReference type="InterPro" id="IPR006094">
    <property type="entry name" value="Oxid_FAD_bind_N"/>
</dbReference>
<dbReference type="InterPro" id="IPR015421">
    <property type="entry name" value="PyrdxlP-dep_Trfase_major"/>
</dbReference>
<dbReference type="Proteomes" id="UP001530400">
    <property type="component" value="Unassembled WGS sequence"/>
</dbReference>
<name>A0ABD3QZF0_9STRA</name>
<dbReference type="Gene3D" id="3.30.43.10">
    <property type="entry name" value="Uridine Diphospho-n-acetylenolpyruvylglucosamine Reductase, domain 2"/>
    <property type="match status" value="1"/>
</dbReference>
<dbReference type="SMART" id="SM00563">
    <property type="entry name" value="PlsC"/>
    <property type="match status" value="1"/>
</dbReference>
<evidence type="ECO:0000313" key="14">
    <source>
        <dbReference type="Proteomes" id="UP001530400"/>
    </source>
</evidence>
<dbReference type="SUPFAM" id="SSF56176">
    <property type="entry name" value="FAD-binding/transporter-associated domain-like"/>
    <property type="match status" value="1"/>
</dbReference>
<dbReference type="SUPFAM" id="SSF53383">
    <property type="entry name" value="PLP-dependent transferases"/>
    <property type="match status" value="1"/>
</dbReference>
<dbReference type="Gene3D" id="1.10.45.10">
    <property type="entry name" value="Vanillyl-alcohol Oxidase, Chain A, domain 4"/>
    <property type="match status" value="1"/>
</dbReference>